<accession>A0A4P9Y9E1</accession>
<proteinExistence type="predicted"/>
<feature type="non-terminal residue" evidence="1">
    <location>
        <position position="1"/>
    </location>
</feature>
<gene>
    <name evidence="1" type="ORF">ROZALSC1DRAFT_26185</name>
</gene>
<dbReference type="EMBL" id="ML008124">
    <property type="protein sequence ID" value="RKP15675.1"/>
    <property type="molecule type" value="Genomic_DNA"/>
</dbReference>
<reference evidence="2" key="1">
    <citation type="journal article" date="2018" name="Nat. Microbiol.">
        <title>Leveraging single-cell genomics to expand the fungal tree of life.</title>
        <authorList>
            <person name="Ahrendt S.R."/>
            <person name="Quandt C.A."/>
            <person name="Ciobanu D."/>
            <person name="Clum A."/>
            <person name="Salamov A."/>
            <person name="Andreopoulos B."/>
            <person name="Cheng J.F."/>
            <person name="Woyke T."/>
            <person name="Pelin A."/>
            <person name="Henrissat B."/>
            <person name="Reynolds N.K."/>
            <person name="Benny G.L."/>
            <person name="Smith M.E."/>
            <person name="James T.Y."/>
            <person name="Grigoriev I.V."/>
        </authorList>
    </citation>
    <scope>NUCLEOTIDE SEQUENCE [LARGE SCALE GENOMIC DNA]</scope>
    <source>
        <strain evidence="2">CSF55</strain>
    </source>
</reference>
<sequence>TSSGLQYNNRGAIHQHGVLKLLPNNDHKSVIKLLHSTLCEDSESTSIKNHLILMVAAQWLYQNNTILASLDENDFLTNVIKKAELDVGTFPRISSKFKNSALRPAINLRPQSILEKNDKVYIATFGEGASTEFIRFYDEPKLLGYLFPDLYPYGTGYPVFDKRFDIKKYACK</sequence>
<dbReference type="AlphaFoldDB" id="A0A4P9Y9E1"/>
<evidence type="ECO:0000313" key="1">
    <source>
        <dbReference type="EMBL" id="RKP15675.1"/>
    </source>
</evidence>
<dbReference type="Proteomes" id="UP000281549">
    <property type="component" value="Unassembled WGS sequence"/>
</dbReference>
<evidence type="ECO:0000313" key="2">
    <source>
        <dbReference type="Proteomes" id="UP000281549"/>
    </source>
</evidence>
<protein>
    <submittedName>
        <fullName evidence="1">Uncharacterized protein</fullName>
    </submittedName>
</protein>
<name>A0A4P9Y9E1_ROZAC</name>
<organism evidence="1 2">
    <name type="scientific">Rozella allomycis (strain CSF55)</name>
    <dbReference type="NCBI Taxonomy" id="988480"/>
    <lineage>
        <taxon>Eukaryota</taxon>
        <taxon>Fungi</taxon>
        <taxon>Fungi incertae sedis</taxon>
        <taxon>Cryptomycota</taxon>
        <taxon>Cryptomycota incertae sedis</taxon>
        <taxon>Rozella</taxon>
    </lineage>
</organism>